<sequence>MTIGILLSVILLLNLYGYNLMRRDKKQAKRQGARIPEKTLFLTAFLGGGLGVYQGMKHFRHKTKHTSFRILLPLAALWNIVLYAGILYWLL</sequence>
<dbReference type="AlphaFoldDB" id="A0A1Y0IKZ0"/>
<dbReference type="OrthoDB" id="1698854at2"/>
<protein>
    <recommendedName>
        <fullName evidence="4">DUF1294 domain-containing protein</fullName>
    </recommendedName>
</protein>
<evidence type="ECO:0000313" key="2">
    <source>
        <dbReference type="EMBL" id="ARU60185.1"/>
    </source>
</evidence>
<accession>A0A1Y0IKZ0</accession>
<keyword evidence="1" id="KW-1133">Transmembrane helix</keyword>
<dbReference type="RefSeq" id="WP_087455573.1">
    <property type="nucleotide sequence ID" value="NZ_CP021434.1"/>
</dbReference>
<dbReference type="EMBL" id="CP021434">
    <property type="protein sequence ID" value="ARU60185.1"/>
    <property type="molecule type" value="Genomic_DNA"/>
</dbReference>
<feature type="transmembrane region" description="Helical" evidence="1">
    <location>
        <begin position="71"/>
        <end position="90"/>
    </location>
</feature>
<dbReference type="PIRSF" id="PIRSF002599">
    <property type="entry name" value="Cold_shock_A"/>
    <property type="match status" value="1"/>
</dbReference>
<dbReference type="Proteomes" id="UP000195437">
    <property type="component" value="Chromosome"/>
</dbReference>
<evidence type="ECO:0000256" key="1">
    <source>
        <dbReference type="SAM" id="Phobius"/>
    </source>
</evidence>
<dbReference type="Pfam" id="PF06961">
    <property type="entry name" value="DUF1294"/>
    <property type="match status" value="1"/>
</dbReference>
<keyword evidence="3" id="KW-1185">Reference proteome</keyword>
<dbReference type="InterPro" id="IPR010718">
    <property type="entry name" value="DUF1294"/>
</dbReference>
<dbReference type="GO" id="GO:0003676">
    <property type="term" value="F:nucleic acid binding"/>
    <property type="evidence" value="ECO:0007669"/>
    <property type="project" value="InterPro"/>
</dbReference>
<keyword evidence="1" id="KW-0812">Transmembrane</keyword>
<name>A0A1Y0IKZ0_9BACL</name>
<reference evidence="3" key="1">
    <citation type="submission" date="2017-05" db="EMBL/GenBank/DDBJ databases">
        <authorList>
            <person name="Sung H."/>
        </authorList>
    </citation>
    <scope>NUCLEOTIDE SEQUENCE [LARGE SCALE GENOMIC DNA]</scope>
    <source>
        <strain evidence="3">AR23208</strain>
    </source>
</reference>
<proteinExistence type="predicted"/>
<keyword evidence="1" id="KW-0472">Membrane</keyword>
<organism evidence="2 3">
    <name type="scientific">Tumebacillus avium</name>
    <dbReference type="NCBI Taxonomy" id="1903704"/>
    <lineage>
        <taxon>Bacteria</taxon>
        <taxon>Bacillati</taxon>
        <taxon>Bacillota</taxon>
        <taxon>Bacilli</taxon>
        <taxon>Bacillales</taxon>
        <taxon>Alicyclobacillaceae</taxon>
        <taxon>Tumebacillus</taxon>
    </lineage>
</organism>
<gene>
    <name evidence="2" type="ORF">CBW65_03275</name>
</gene>
<dbReference type="InterPro" id="IPR012156">
    <property type="entry name" value="Cold_shock_CspA"/>
</dbReference>
<dbReference type="KEGG" id="tum:CBW65_03275"/>
<evidence type="ECO:0000313" key="3">
    <source>
        <dbReference type="Proteomes" id="UP000195437"/>
    </source>
</evidence>
<evidence type="ECO:0008006" key="4">
    <source>
        <dbReference type="Google" id="ProtNLM"/>
    </source>
</evidence>